<dbReference type="EMBL" id="JAVDRL010000008">
    <property type="protein sequence ID" value="MDR6532286.1"/>
    <property type="molecule type" value="Genomic_DNA"/>
</dbReference>
<gene>
    <name evidence="2" type="ORF">J2800_003042</name>
</gene>
<evidence type="ECO:0000256" key="1">
    <source>
        <dbReference type="SAM" id="Phobius"/>
    </source>
</evidence>
<name>A0ABU1N2I0_9CAUL</name>
<comment type="caution">
    <text evidence="2">The sequence shown here is derived from an EMBL/GenBank/DDBJ whole genome shotgun (WGS) entry which is preliminary data.</text>
</comment>
<feature type="transmembrane region" description="Helical" evidence="1">
    <location>
        <begin position="189"/>
        <end position="208"/>
    </location>
</feature>
<evidence type="ECO:0000313" key="3">
    <source>
        <dbReference type="Proteomes" id="UP001262754"/>
    </source>
</evidence>
<dbReference type="InterPro" id="IPR043130">
    <property type="entry name" value="CDP-OH_PTrfase_TM_dom"/>
</dbReference>
<protein>
    <submittedName>
        <fullName evidence="2">Phosphatidylglycerophosphate synthase</fullName>
    </submittedName>
</protein>
<dbReference type="Proteomes" id="UP001262754">
    <property type="component" value="Unassembled WGS sequence"/>
</dbReference>
<proteinExistence type="predicted"/>
<feature type="transmembrane region" description="Helical" evidence="1">
    <location>
        <begin position="124"/>
        <end position="146"/>
    </location>
</feature>
<keyword evidence="1" id="KW-0472">Membrane</keyword>
<keyword evidence="1" id="KW-1133">Transmembrane helix</keyword>
<keyword evidence="3" id="KW-1185">Reference proteome</keyword>
<evidence type="ECO:0000313" key="2">
    <source>
        <dbReference type="EMBL" id="MDR6532286.1"/>
    </source>
</evidence>
<reference evidence="2 3" key="1">
    <citation type="submission" date="2023-07" db="EMBL/GenBank/DDBJ databases">
        <title>Sorghum-associated microbial communities from plants grown in Nebraska, USA.</title>
        <authorList>
            <person name="Schachtman D."/>
        </authorList>
    </citation>
    <scope>NUCLEOTIDE SEQUENCE [LARGE SCALE GENOMIC DNA]</scope>
    <source>
        <strain evidence="2 3">DS2154</strain>
    </source>
</reference>
<organism evidence="2 3">
    <name type="scientific">Caulobacter rhizosphaerae</name>
    <dbReference type="NCBI Taxonomy" id="2010972"/>
    <lineage>
        <taxon>Bacteria</taxon>
        <taxon>Pseudomonadati</taxon>
        <taxon>Pseudomonadota</taxon>
        <taxon>Alphaproteobacteria</taxon>
        <taxon>Caulobacterales</taxon>
        <taxon>Caulobacteraceae</taxon>
        <taxon>Caulobacter</taxon>
    </lineage>
</organism>
<sequence length="220" mass="22927">MTQDLDNRRPLKVRDAAFARGMARRMAEAKVDPDLVSATGVAFAALGAALIMAAGALDGWLLRAAAFLLAAACIQARLLCNLLDGLVAVEHGRGGSAGPIWNELPDRVADVLLLAGAGYGVQSAGIHGAAAVGWIAAVLAVLTAYVRELGRGLGQPADFSGPMAKQQRMATLTAFCLVSMFEPQWRGRGVVLLCGLVVIAAGSLVTVIRRTRNLARGLRS</sequence>
<keyword evidence="1" id="KW-0812">Transmembrane</keyword>
<accession>A0ABU1N2I0</accession>
<dbReference type="Gene3D" id="1.20.120.1760">
    <property type="match status" value="1"/>
</dbReference>
<feature type="transmembrane region" description="Helical" evidence="1">
    <location>
        <begin position="35"/>
        <end position="54"/>
    </location>
</feature>
<dbReference type="RefSeq" id="WP_163233458.1">
    <property type="nucleotide sequence ID" value="NZ_BMLD01000004.1"/>
</dbReference>